<comment type="caution">
    <text evidence="1">The sequence shown here is derived from an EMBL/GenBank/DDBJ whole genome shotgun (WGS) entry which is preliminary data.</text>
</comment>
<protein>
    <submittedName>
        <fullName evidence="1">Uncharacterized protein</fullName>
    </submittedName>
</protein>
<organism evidence="1 2">
    <name type="scientific">Nocardia pulmonis</name>
    <dbReference type="NCBI Taxonomy" id="2951408"/>
    <lineage>
        <taxon>Bacteria</taxon>
        <taxon>Bacillati</taxon>
        <taxon>Actinomycetota</taxon>
        <taxon>Actinomycetes</taxon>
        <taxon>Mycobacteriales</taxon>
        <taxon>Nocardiaceae</taxon>
        <taxon>Nocardia</taxon>
    </lineage>
</organism>
<evidence type="ECO:0000313" key="2">
    <source>
        <dbReference type="Proteomes" id="UP001139157"/>
    </source>
</evidence>
<sequence length="137" mass="14944">MEQSGGFGPLIEQARAGAVSLKVDPQAFLALDQAMRKRKSDIEAIQQLTRSVSQHEPWGLGEQSTVLTSARAMVQAFREKAAGGPGSAERTLQSHWQVADELQTLFRTIRERLEQTDSDFAARLRALQPTPPTGGTA</sequence>
<keyword evidence="2" id="KW-1185">Reference proteome</keyword>
<dbReference type="Proteomes" id="UP001139157">
    <property type="component" value="Unassembled WGS sequence"/>
</dbReference>
<dbReference type="EMBL" id="JAMRXG010000007">
    <property type="protein sequence ID" value="MCM6775428.1"/>
    <property type="molecule type" value="Genomic_DNA"/>
</dbReference>
<evidence type="ECO:0000313" key="1">
    <source>
        <dbReference type="EMBL" id="MCM6775428.1"/>
    </source>
</evidence>
<name>A0A9X2E9M5_9NOCA</name>
<dbReference type="RefSeq" id="WP_251913681.1">
    <property type="nucleotide sequence ID" value="NZ_JAMRXG010000007.1"/>
</dbReference>
<accession>A0A9X2E9M5</accession>
<proteinExistence type="predicted"/>
<reference evidence="1" key="1">
    <citation type="submission" date="2022-06" db="EMBL/GenBank/DDBJ databases">
        <title>Novel species in genus nocardia.</title>
        <authorList>
            <person name="Li F."/>
        </authorList>
    </citation>
    <scope>NUCLEOTIDE SEQUENCE</scope>
    <source>
        <strain evidence="1">CDC141</strain>
    </source>
</reference>
<gene>
    <name evidence="1" type="ORF">NDR86_18300</name>
</gene>
<dbReference type="AlphaFoldDB" id="A0A9X2E9M5"/>